<gene>
    <name evidence="1" type="ORF">AYI70_g7501</name>
</gene>
<sequence>MSSIFINGLLFNTKLLVDLPRLPLKPLVPPFSRPLLAQCLNPRPLLFKLPLSRIFNNLLLKHRLAHKFLTPQMPIHMELPAPCPRARAHIRLHKLGRRRKRICRAITPLLLKQHLRIRRLARITK</sequence>
<protein>
    <submittedName>
        <fullName evidence="1">Uncharacterized protein</fullName>
    </submittedName>
</protein>
<keyword evidence="2" id="KW-1185">Reference proteome</keyword>
<organism evidence="1 2">
    <name type="scientific">Smittium culicis</name>
    <dbReference type="NCBI Taxonomy" id="133412"/>
    <lineage>
        <taxon>Eukaryota</taxon>
        <taxon>Fungi</taxon>
        <taxon>Fungi incertae sedis</taxon>
        <taxon>Zoopagomycota</taxon>
        <taxon>Kickxellomycotina</taxon>
        <taxon>Harpellomycetes</taxon>
        <taxon>Harpellales</taxon>
        <taxon>Legeriomycetaceae</taxon>
        <taxon>Smittium</taxon>
    </lineage>
</organism>
<dbReference type="AlphaFoldDB" id="A0A1R1XK91"/>
<evidence type="ECO:0000313" key="1">
    <source>
        <dbReference type="EMBL" id="OMJ15067.1"/>
    </source>
</evidence>
<accession>A0A1R1XK91</accession>
<reference evidence="1 2" key="1">
    <citation type="submission" date="2017-01" db="EMBL/GenBank/DDBJ databases">
        <authorList>
            <person name="Mah S.A."/>
            <person name="Swanson W.J."/>
            <person name="Moy G.W."/>
            <person name="Vacquier V.D."/>
        </authorList>
    </citation>
    <scope>NUCLEOTIDE SEQUENCE [LARGE SCALE GENOMIC DNA]</scope>
    <source>
        <strain evidence="1 2">GSMNP</strain>
    </source>
</reference>
<proteinExistence type="predicted"/>
<dbReference type="EMBL" id="LSSN01002790">
    <property type="protein sequence ID" value="OMJ15067.1"/>
    <property type="molecule type" value="Genomic_DNA"/>
</dbReference>
<evidence type="ECO:0000313" key="2">
    <source>
        <dbReference type="Proteomes" id="UP000187283"/>
    </source>
</evidence>
<dbReference type="Proteomes" id="UP000187283">
    <property type="component" value="Unassembled WGS sequence"/>
</dbReference>
<comment type="caution">
    <text evidence="1">The sequence shown here is derived from an EMBL/GenBank/DDBJ whole genome shotgun (WGS) entry which is preliminary data.</text>
</comment>
<name>A0A1R1XK91_9FUNG</name>